<evidence type="ECO:0000313" key="2">
    <source>
        <dbReference type="Proteomes" id="UP000319576"/>
    </source>
</evidence>
<dbReference type="Proteomes" id="UP000319576">
    <property type="component" value="Chromosome"/>
</dbReference>
<reference evidence="1 2" key="1">
    <citation type="submission" date="2019-02" db="EMBL/GenBank/DDBJ databases">
        <title>Deep-cultivation of Planctomycetes and their phenomic and genomic characterization uncovers novel biology.</title>
        <authorList>
            <person name="Wiegand S."/>
            <person name="Jogler M."/>
            <person name="Boedeker C."/>
            <person name="Pinto D."/>
            <person name="Vollmers J."/>
            <person name="Rivas-Marin E."/>
            <person name="Kohn T."/>
            <person name="Peeters S.H."/>
            <person name="Heuer A."/>
            <person name="Rast P."/>
            <person name="Oberbeckmann S."/>
            <person name="Bunk B."/>
            <person name="Jeske O."/>
            <person name="Meyerdierks A."/>
            <person name="Storesund J.E."/>
            <person name="Kallscheuer N."/>
            <person name="Luecker S."/>
            <person name="Lage O.M."/>
            <person name="Pohl T."/>
            <person name="Merkel B.J."/>
            <person name="Hornburger P."/>
            <person name="Mueller R.-W."/>
            <person name="Bruemmer F."/>
            <person name="Labrenz M."/>
            <person name="Spormann A.M."/>
            <person name="Op den Camp H."/>
            <person name="Overmann J."/>
            <person name="Amann R."/>
            <person name="Jetten M.S.M."/>
            <person name="Mascher T."/>
            <person name="Medema M.H."/>
            <person name="Devos D.P."/>
            <person name="Kaster A.-K."/>
            <person name="Ovreas L."/>
            <person name="Rohde M."/>
            <person name="Galperin M.Y."/>
            <person name="Jogler C."/>
        </authorList>
    </citation>
    <scope>NUCLEOTIDE SEQUENCE [LARGE SCALE GENOMIC DNA]</scope>
    <source>
        <strain evidence="1 2">ETA_A1</strain>
    </source>
</reference>
<evidence type="ECO:0000313" key="1">
    <source>
        <dbReference type="EMBL" id="QDU19490.1"/>
    </source>
</evidence>
<keyword evidence="2" id="KW-1185">Reference proteome</keyword>
<organism evidence="1 2">
    <name type="scientific">Urbifossiella limnaea</name>
    <dbReference type="NCBI Taxonomy" id="2528023"/>
    <lineage>
        <taxon>Bacteria</taxon>
        <taxon>Pseudomonadati</taxon>
        <taxon>Planctomycetota</taxon>
        <taxon>Planctomycetia</taxon>
        <taxon>Gemmatales</taxon>
        <taxon>Gemmataceae</taxon>
        <taxon>Urbifossiella</taxon>
    </lineage>
</organism>
<sequence length="33" mass="3892">MRLDDAKYRLTQAGADVCRKYLKQMIAVWHPGR</sequence>
<gene>
    <name evidence="1" type="ORF">ETAA1_14170</name>
</gene>
<proteinExistence type="predicted"/>
<name>A0A517XPQ1_9BACT</name>
<protein>
    <submittedName>
        <fullName evidence="1">Uncharacterized protein</fullName>
    </submittedName>
</protein>
<dbReference type="KEGG" id="uli:ETAA1_14170"/>
<accession>A0A517XPQ1</accession>
<dbReference type="AlphaFoldDB" id="A0A517XPQ1"/>
<dbReference type="EMBL" id="CP036273">
    <property type="protein sequence ID" value="QDU19490.1"/>
    <property type="molecule type" value="Genomic_DNA"/>
</dbReference>